<evidence type="ECO:0000259" key="8">
    <source>
        <dbReference type="Pfam" id="PF10568"/>
    </source>
</evidence>
<feature type="domain" description="Metaxin glutathione S-transferase" evidence="9">
    <location>
        <begin position="218"/>
        <end position="279"/>
    </location>
</feature>
<evidence type="ECO:0000256" key="7">
    <source>
        <dbReference type="SAM" id="Phobius"/>
    </source>
</evidence>
<dbReference type="OrthoDB" id="5835136at2759"/>
<dbReference type="EMBL" id="CP055902">
    <property type="protein sequence ID" value="QKX62816.1"/>
    <property type="molecule type" value="Genomic_DNA"/>
</dbReference>
<feature type="domain" description="Mitochondrial outer membrane transport complex Sam37/metaxin N-terminal" evidence="8">
    <location>
        <begin position="21"/>
        <end position="146"/>
    </location>
</feature>
<dbReference type="GO" id="GO:0001401">
    <property type="term" value="C:SAM complex"/>
    <property type="evidence" value="ECO:0007669"/>
    <property type="project" value="InterPro"/>
</dbReference>
<evidence type="ECO:0000259" key="9">
    <source>
        <dbReference type="Pfam" id="PF17171"/>
    </source>
</evidence>
<accession>A0A7H8R943</accession>
<evidence type="ECO:0000256" key="4">
    <source>
        <dbReference type="ARBA" id="ARBA00022927"/>
    </source>
</evidence>
<protein>
    <recommendedName>
        <fullName evidence="12">Mitochondrial outer membrane transport complex Sam37/metaxin N-terminal domain-containing protein</fullName>
    </recommendedName>
</protein>
<reference evidence="11" key="1">
    <citation type="submission" date="2020-06" db="EMBL/GenBank/DDBJ databases">
        <title>A chromosome-scale genome assembly of Talaromyces rugulosus W13939.</title>
        <authorList>
            <person name="Wang B."/>
            <person name="Guo L."/>
            <person name="Ye K."/>
            <person name="Wang L."/>
        </authorList>
    </citation>
    <scope>NUCLEOTIDE SEQUENCE [LARGE SCALE GENOMIC DNA]</scope>
    <source>
        <strain evidence="11">W13939</strain>
    </source>
</reference>
<evidence type="ECO:0000313" key="10">
    <source>
        <dbReference type="EMBL" id="QKX62816.1"/>
    </source>
</evidence>
<feature type="transmembrane region" description="Helical" evidence="7">
    <location>
        <begin position="370"/>
        <end position="390"/>
    </location>
</feature>
<keyword evidence="2" id="KW-0813">Transport</keyword>
<evidence type="ECO:0000256" key="2">
    <source>
        <dbReference type="ARBA" id="ARBA00022448"/>
    </source>
</evidence>
<dbReference type="PANTHER" id="PTHR12289">
    <property type="entry name" value="METAXIN RELATED"/>
    <property type="match status" value="1"/>
</dbReference>
<dbReference type="AlphaFoldDB" id="A0A7H8R943"/>
<dbReference type="Pfam" id="PF10568">
    <property type="entry name" value="Tom37"/>
    <property type="match status" value="1"/>
</dbReference>
<dbReference type="GO" id="GO:0015031">
    <property type="term" value="P:protein transport"/>
    <property type="evidence" value="ECO:0007669"/>
    <property type="project" value="UniProtKB-KW"/>
</dbReference>
<name>A0A7H8R943_TALRU</name>
<dbReference type="KEGG" id="trg:TRUGW13939_09981"/>
<dbReference type="RefSeq" id="XP_035348990.1">
    <property type="nucleotide sequence ID" value="XM_035493097.1"/>
</dbReference>
<dbReference type="InterPro" id="IPR019564">
    <property type="entry name" value="Sam37/metaxin_N"/>
</dbReference>
<evidence type="ECO:0008006" key="12">
    <source>
        <dbReference type="Google" id="ProtNLM"/>
    </source>
</evidence>
<keyword evidence="7" id="KW-0812">Transmembrane</keyword>
<keyword evidence="11" id="KW-1185">Reference proteome</keyword>
<evidence type="ECO:0000256" key="1">
    <source>
        <dbReference type="ARBA" id="ARBA00004294"/>
    </source>
</evidence>
<dbReference type="PANTHER" id="PTHR12289:SF41">
    <property type="entry name" value="FAILED AXON CONNECTIONS-RELATED"/>
    <property type="match status" value="1"/>
</dbReference>
<evidence type="ECO:0000256" key="6">
    <source>
        <dbReference type="ARBA" id="ARBA00023136"/>
    </source>
</evidence>
<evidence type="ECO:0000256" key="3">
    <source>
        <dbReference type="ARBA" id="ARBA00022787"/>
    </source>
</evidence>
<organism evidence="10 11">
    <name type="scientific">Talaromyces rugulosus</name>
    <name type="common">Penicillium rugulosum</name>
    <dbReference type="NCBI Taxonomy" id="121627"/>
    <lineage>
        <taxon>Eukaryota</taxon>
        <taxon>Fungi</taxon>
        <taxon>Dikarya</taxon>
        <taxon>Ascomycota</taxon>
        <taxon>Pezizomycotina</taxon>
        <taxon>Eurotiomycetes</taxon>
        <taxon>Eurotiomycetidae</taxon>
        <taxon>Eurotiales</taxon>
        <taxon>Trichocomaceae</taxon>
        <taxon>Talaromyces</taxon>
        <taxon>Talaromyces sect. Islandici</taxon>
    </lineage>
</organism>
<sequence length="426" mass="46391">MVLELHVWGPAFALPSIDAQCLAAIAYLTKAVPRDQWVLVASSDPSVSPTNELPALRDGATWVSKFRNIVDYLRQVSDGAWLLNSQLTGLGEADTIAFSAFTESNGQLLIDLSLYVSSQNYYAATSPAYGAILTWPNQWILPPKLRTRAKNRTAHLGLSSLDLEAGEEERTRERSAAAAAGQIPKNLIARPRETVSTLLGKTAQNSRFRLEALTADLFEPLEQLLAGKAYLLSDQEPSTLDALVVGYLSFGLVPGLPAPWFAEALQSKAPRLAKYVARVRDECFGVVDVADAFKDTPSPSSKLPWRQPERVNAGKIGSTLLNTLADATPILSDLRANDRLRESVKSLGEEVTPLEAKIMAETAEAKRKDMFLSIASVAAGVTAMVGYLFYHGIISVVREEEQNQTQEEGYTEGESRSAQSILQALL</sequence>
<dbReference type="InterPro" id="IPR033468">
    <property type="entry name" value="Metaxin_GST"/>
</dbReference>
<evidence type="ECO:0000256" key="5">
    <source>
        <dbReference type="ARBA" id="ARBA00023128"/>
    </source>
</evidence>
<dbReference type="GO" id="GO:0007005">
    <property type="term" value="P:mitochondrion organization"/>
    <property type="evidence" value="ECO:0007669"/>
    <property type="project" value="TreeGrafter"/>
</dbReference>
<gene>
    <name evidence="10" type="ORF">TRUGW13939_09981</name>
</gene>
<dbReference type="CDD" id="cd03078">
    <property type="entry name" value="GST_N_Metaxin1_like"/>
    <property type="match status" value="1"/>
</dbReference>
<dbReference type="InterPro" id="IPR050931">
    <property type="entry name" value="Mito_Protein_Transport_Metaxin"/>
</dbReference>
<comment type="subcellular location">
    <subcellularLocation>
        <location evidence="1">Mitochondrion outer membrane</location>
    </subcellularLocation>
</comment>
<keyword evidence="4" id="KW-0653">Protein transport</keyword>
<keyword evidence="7" id="KW-1133">Transmembrane helix</keyword>
<proteinExistence type="predicted"/>
<dbReference type="GeneID" id="55997462"/>
<keyword evidence="6 7" id="KW-0472">Membrane</keyword>
<dbReference type="Pfam" id="PF17171">
    <property type="entry name" value="GST_C_6"/>
    <property type="match status" value="1"/>
</dbReference>
<evidence type="ECO:0000313" key="11">
    <source>
        <dbReference type="Proteomes" id="UP000509510"/>
    </source>
</evidence>
<dbReference type="Proteomes" id="UP000509510">
    <property type="component" value="Chromosome V"/>
</dbReference>
<keyword evidence="3" id="KW-1000">Mitochondrion outer membrane</keyword>
<keyword evidence="5" id="KW-0496">Mitochondrion</keyword>